<dbReference type="GO" id="GO:0060003">
    <property type="term" value="P:copper ion export"/>
    <property type="evidence" value="ECO:0007669"/>
    <property type="project" value="TreeGrafter"/>
</dbReference>
<evidence type="ECO:0000256" key="6">
    <source>
        <dbReference type="ARBA" id="ARBA00058766"/>
    </source>
</evidence>
<dbReference type="Pfam" id="PF25973">
    <property type="entry name" value="BSH_CzcB"/>
    <property type="match status" value="1"/>
</dbReference>
<feature type="chain" id="PRO_5043948390" evidence="7">
    <location>
        <begin position="20"/>
        <end position="380"/>
    </location>
</feature>
<feature type="signal peptide" evidence="7">
    <location>
        <begin position="1"/>
        <end position="19"/>
    </location>
</feature>
<feature type="domain" description="CusB-like beta-barrel" evidence="8">
    <location>
        <begin position="228"/>
        <end position="305"/>
    </location>
</feature>
<evidence type="ECO:0000256" key="7">
    <source>
        <dbReference type="SAM" id="SignalP"/>
    </source>
</evidence>
<keyword evidence="5" id="KW-0105">Cadmium resistance</keyword>
<keyword evidence="2" id="KW-0813">Transport</keyword>
<dbReference type="FunFam" id="2.40.420.20:FF:000006">
    <property type="entry name" value="RND family efflux transporter MFP subunit"/>
    <property type="match status" value="1"/>
</dbReference>
<keyword evidence="4" id="KW-0170">Cobalt</keyword>
<dbReference type="NCBIfam" id="TIGR01730">
    <property type="entry name" value="RND_mfp"/>
    <property type="match status" value="1"/>
</dbReference>
<accession>A0AAX1F113</accession>
<keyword evidence="3" id="KW-0862">Zinc</keyword>
<dbReference type="PANTHER" id="PTHR30097">
    <property type="entry name" value="CATION EFFLUX SYSTEM PROTEIN CUSB"/>
    <property type="match status" value="1"/>
</dbReference>
<dbReference type="InterPro" id="IPR058792">
    <property type="entry name" value="Beta-barrel_RND_2"/>
</dbReference>
<protein>
    <submittedName>
        <fullName evidence="11">Efflux RND transporter periplasmic adaptor subunit</fullName>
    </submittedName>
</protein>
<name>A0AAX1F113_9PROT</name>
<dbReference type="RefSeq" id="WP_139868695.1">
    <property type="nucleotide sequence ID" value="NZ_CP040949.1"/>
</dbReference>
<dbReference type="GO" id="GO:0015679">
    <property type="term" value="P:plasma membrane copper ion transport"/>
    <property type="evidence" value="ECO:0007669"/>
    <property type="project" value="TreeGrafter"/>
</dbReference>
<dbReference type="AlphaFoldDB" id="A0AAX1F113"/>
<dbReference type="Gene3D" id="2.40.420.20">
    <property type="match status" value="1"/>
</dbReference>
<comment type="function">
    <text evidence="6">CzcA and CzcB together would act in zinc efflux nearly as effectively as the complete czc efflux system (CzcABC). The CzcB protein is thought to funnel zinc cations to the CzcA transport protein.</text>
</comment>
<feature type="domain" description="CzcB-like barrel-sandwich hybrid" evidence="9">
    <location>
        <begin position="75"/>
        <end position="225"/>
    </location>
</feature>
<dbReference type="KEGG" id="muv:FIT94_06445"/>
<dbReference type="Gene3D" id="2.40.50.100">
    <property type="match status" value="1"/>
</dbReference>
<evidence type="ECO:0000256" key="2">
    <source>
        <dbReference type="ARBA" id="ARBA00022448"/>
    </source>
</evidence>
<evidence type="ECO:0000256" key="4">
    <source>
        <dbReference type="ARBA" id="ARBA00023285"/>
    </source>
</evidence>
<dbReference type="InterPro" id="IPR051909">
    <property type="entry name" value="MFP_Cation_Efflux"/>
</dbReference>
<proteinExistence type="inferred from homology"/>
<dbReference type="PANTHER" id="PTHR30097:SF4">
    <property type="entry name" value="SLR6042 PROTEIN"/>
    <property type="match status" value="1"/>
</dbReference>
<evidence type="ECO:0000259" key="10">
    <source>
        <dbReference type="Pfam" id="PF25975"/>
    </source>
</evidence>
<dbReference type="Proteomes" id="UP000314901">
    <property type="component" value="Chromosome"/>
</dbReference>
<dbReference type="Gene3D" id="2.40.30.170">
    <property type="match status" value="1"/>
</dbReference>
<evidence type="ECO:0000259" key="9">
    <source>
        <dbReference type="Pfam" id="PF25973"/>
    </source>
</evidence>
<dbReference type="InterPro" id="IPR006143">
    <property type="entry name" value="RND_pump_MFP"/>
</dbReference>
<keyword evidence="7" id="KW-0732">Signal</keyword>
<gene>
    <name evidence="11" type="ORF">FIT94_06445</name>
</gene>
<evidence type="ECO:0000313" key="12">
    <source>
        <dbReference type="Proteomes" id="UP000314901"/>
    </source>
</evidence>
<evidence type="ECO:0000313" key="11">
    <source>
        <dbReference type="EMBL" id="QDC41674.1"/>
    </source>
</evidence>
<dbReference type="GeneID" id="66285531"/>
<evidence type="ECO:0000256" key="5">
    <source>
        <dbReference type="ARBA" id="ARBA00043263"/>
    </source>
</evidence>
<dbReference type="GO" id="GO:0016020">
    <property type="term" value="C:membrane"/>
    <property type="evidence" value="ECO:0007669"/>
    <property type="project" value="InterPro"/>
</dbReference>
<reference evidence="11 12" key="1">
    <citation type="journal article" date="2019" name="ISME J.">
        <title>Evolution in action: habitat transition from sediment to the pelagial leads to genome streamlining in Methylophilaceae.</title>
        <authorList>
            <person name="Salcher M."/>
            <person name="Schaefle D."/>
            <person name="Kaspar M."/>
            <person name="Neuenschwander S.M."/>
            <person name="Ghai R."/>
        </authorList>
    </citation>
    <scope>NUCLEOTIDE SEQUENCE [LARGE SCALE GENOMIC DNA]</scope>
    <source>
        <strain evidence="11 12">MMS-RVI-51</strain>
    </source>
</reference>
<feature type="domain" description="CzcB-like C-terminal circularly permuted SH3-like" evidence="10">
    <location>
        <begin position="310"/>
        <end position="370"/>
    </location>
</feature>
<dbReference type="SUPFAM" id="SSF111369">
    <property type="entry name" value="HlyD-like secretion proteins"/>
    <property type="match status" value="1"/>
</dbReference>
<comment type="similarity">
    <text evidence="1">Belongs to the membrane fusion protein (MFP) (TC 8.A.1) family.</text>
</comment>
<dbReference type="EMBL" id="CP040953">
    <property type="protein sequence ID" value="QDC41674.1"/>
    <property type="molecule type" value="Genomic_DNA"/>
</dbReference>
<dbReference type="Pfam" id="PF25954">
    <property type="entry name" value="Beta-barrel_RND_2"/>
    <property type="match status" value="1"/>
</dbReference>
<dbReference type="PROSITE" id="PS51257">
    <property type="entry name" value="PROKAR_LIPOPROTEIN"/>
    <property type="match status" value="1"/>
</dbReference>
<evidence type="ECO:0000256" key="3">
    <source>
        <dbReference type="ARBA" id="ARBA00022833"/>
    </source>
</evidence>
<evidence type="ECO:0000259" key="8">
    <source>
        <dbReference type="Pfam" id="PF25954"/>
    </source>
</evidence>
<evidence type="ECO:0000256" key="1">
    <source>
        <dbReference type="ARBA" id="ARBA00009477"/>
    </source>
</evidence>
<dbReference type="GO" id="GO:0030313">
    <property type="term" value="C:cell envelope"/>
    <property type="evidence" value="ECO:0007669"/>
    <property type="project" value="TreeGrafter"/>
</dbReference>
<dbReference type="InterPro" id="IPR058647">
    <property type="entry name" value="BSH_CzcB-like"/>
</dbReference>
<dbReference type="InterPro" id="IPR058649">
    <property type="entry name" value="CzcB_C"/>
</dbReference>
<dbReference type="GO" id="GO:0046686">
    <property type="term" value="P:response to cadmium ion"/>
    <property type="evidence" value="ECO:0007669"/>
    <property type="project" value="UniProtKB-KW"/>
</dbReference>
<dbReference type="GO" id="GO:0022857">
    <property type="term" value="F:transmembrane transporter activity"/>
    <property type="evidence" value="ECO:0007669"/>
    <property type="project" value="InterPro"/>
</dbReference>
<dbReference type="Pfam" id="PF25975">
    <property type="entry name" value="CzcB_C"/>
    <property type="match status" value="1"/>
</dbReference>
<organism evidence="11 12">
    <name type="scientific">Candidatus Methylopumilus universalis</name>
    <dbReference type="NCBI Taxonomy" id="2588536"/>
    <lineage>
        <taxon>Bacteria</taxon>
        <taxon>Pseudomonadati</taxon>
        <taxon>Pseudomonadota</taxon>
        <taxon>Betaproteobacteria</taxon>
        <taxon>Nitrosomonadales</taxon>
        <taxon>Methylophilaceae</taxon>
        <taxon>Candidatus Methylopumilus</taxon>
    </lineage>
</organism>
<dbReference type="FunFam" id="2.40.30.170:FF:000010">
    <property type="entry name" value="Efflux RND transporter periplasmic adaptor subunit"/>
    <property type="match status" value="1"/>
</dbReference>
<sequence>MKKQVTQLFLIFVSICLLSACSKSDKVSEQKKIDPLEIIITPEIQKQTKNEVVKYQDIGETLMIPGRLETQNRKLAKIGSPITGRVSDLYVSLGDVVKKGQVLAKVNSIELTQTQLTLIKSTQLIGLKTKAVERAKLLFEADVISKAEMLRIENELEAVKADYRASRDQLVVLGMNEKALEKLESSGQINSYGDVISRFDGIIISRTINLGQIVNPQDNLFHVADLTKLWAVANIPEQQASFIQKDELVTIEIPALDHKKIDAKIIFEGSIVDPETRTVMVRAEIDNQNLSLKPDMLTSMYIQSKKVSKLAVPVSAVVRENDRNYVFIQNSPKTYRLREVQLGHKDGNLITILSGIAEGETIISDGAFHLNSERKKKELE</sequence>